<dbReference type="GO" id="GO:0005384">
    <property type="term" value="F:manganese ion transmembrane transporter activity"/>
    <property type="evidence" value="ECO:0007669"/>
    <property type="project" value="TreeGrafter"/>
</dbReference>
<reference evidence="6" key="1">
    <citation type="submission" date="2022-07" db="EMBL/GenBank/DDBJ databases">
        <title>Fungi with potential for degradation of polypropylene.</title>
        <authorList>
            <person name="Gostincar C."/>
        </authorList>
    </citation>
    <scope>NUCLEOTIDE SEQUENCE</scope>
    <source>
        <strain evidence="6">EXF-13308</strain>
    </source>
</reference>
<feature type="transmembrane region" description="Helical" evidence="5">
    <location>
        <begin position="274"/>
        <end position="307"/>
    </location>
</feature>
<dbReference type="AlphaFoldDB" id="A0AA38VL19"/>
<feature type="transmembrane region" description="Helical" evidence="5">
    <location>
        <begin position="374"/>
        <end position="392"/>
    </location>
</feature>
<evidence type="ECO:0000256" key="1">
    <source>
        <dbReference type="ARBA" id="ARBA00004141"/>
    </source>
</evidence>
<feature type="transmembrane region" description="Helical" evidence="5">
    <location>
        <begin position="60"/>
        <end position="82"/>
    </location>
</feature>
<dbReference type="PANTHER" id="PTHR11706">
    <property type="entry name" value="SOLUTE CARRIER PROTEIN FAMILY 11 MEMBER"/>
    <property type="match status" value="1"/>
</dbReference>
<dbReference type="GO" id="GO:0015086">
    <property type="term" value="F:cadmium ion transmembrane transporter activity"/>
    <property type="evidence" value="ECO:0007669"/>
    <property type="project" value="TreeGrafter"/>
</dbReference>
<name>A0AA38VL19_9PEZI</name>
<keyword evidence="7" id="KW-1185">Reference proteome</keyword>
<comment type="caution">
    <text evidence="6">The sequence shown here is derived from an EMBL/GenBank/DDBJ whole genome shotgun (WGS) entry which is preliminary data.</text>
</comment>
<evidence type="ECO:0000313" key="6">
    <source>
        <dbReference type="EMBL" id="KAJ9149864.1"/>
    </source>
</evidence>
<dbReference type="InterPro" id="IPR001046">
    <property type="entry name" value="NRAMP_fam"/>
</dbReference>
<evidence type="ECO:0000256" key="3">
    <source>
        <dbReference type="ARBA" id="ARBA00022989"/>
    </source>
</evidence>
<feature type="transmembrane region" description="Helical" evidence="5">
    <location>
        <begin position="398"/>
        <end position="421"/>
    </location>
</feature>
<dbReference type="GO" id="GO:0030026">
    <property type="term" value="P:intracellular manganese ion homeostasis"/>
    <property type="evidence" value="ECO:0007669"/>
    <property type="project" value="TreeGrafter"/>
</dbReference>
<feature type="transmembrane region" description="Helical" evidence="5">
    <location>
        <begin position="210"/>
        <end position="230"/>
    </location>
</feature>
<comment type="subcellular location">
    <subcellularLocation>
        <location evidence="1">Membrane</location>
        <topology evidence="1">Multi-pass membrane protein</topology>
    </subcellularLocation>
</comment>
<evidence type="ECO:0000256" key="4">
    <source>
        <dbReference type="ARBA" id="ARBA00023136"/>
    </source>
</evidence>
<feature type="transmembrane region" description="Helical" evidence="5">
    <location>
        <begin position="327"/>
        <end position="353"/>
    </location>
</feature>
<feature type="transmembrane region" description="Helical" evidence="5">
    <location>
        <begin position="137"/>
        <end position="155"/>
    </location>
</feature>
<keyword evidence="2 5" id="KW-0812">Transmembrane</keyword>
<evidence type="ECO:0000313" key="7">
    <source>
        <dbReference type="Proteomes" id="UP001174694"/>
    </source>
</evidence>
<gene>
    <name evidence="6" type="ORF">NKR23_g3953</name>
</gene>
<sequence length="478" mass="51786">MTSRSIQAAYDEDTGSAWWWAKLCKFLRFMGPGAVISVAYVDPDNYQTAISSGASFQYKLLFMILASNIIAIYLQALCVKLGTVTGLDLAQMNHRYMPRWLDLSIYAIAEACIVCTDIGQVVGTAIALNILIPRLPLPAACVLSVADTLLILLFYTSKGELRRIRLFEVLIAILVVTLFVTICVALAMVSQPVGHVFRGYLPSRDIFVSTGLYESCALLGGTLMPHAIYVGTALSQARLYDYDSKHGISVAGGGHGTSTDSLYRPSLRAIRSCLTYSIAELCVTLFLIAVFVNSALIVISGSAFYHPDSDEPISSDLYDLYNLFSDTIAPAAGILFAVSLLFSGVSAGIVATMAGQIVMEGALKIRINPFLRRLVTRCVAIIPALIVALSVGKDGLSQAMVACNYILAIGLIFITFPLVYYTSRDKYMRVPTDDGTGTVSMRNSWLTAIVAYLVWMLVVVMDISTIVLIGLGLTSDDD</sequence>
<feature type="transmembrane region" description="Helical" evidence="5">
    <location>
        <begin position="103"/>
        <end position="131"/>
    </location>
</feature>
<keyword evidence="4 5" id="KW-0472">Membrane</keyword>
<accession>A0AA38VL19</accession>
<dbReference type="NCBIfam" id="TIGR01197">
    <property type="entry name" value="nramp"/>
    <property type="match status" value="1"/>
</dbReference>
<dbReference type="PRINTS" id="PR00447">
    <property type="entry name" value="NATRESASSCMP"/>
</dbReference>
<dbReference type="Pfam" id="PF01566">
    <property type="entry name" value="Nramp"/>
    <property type="match status" value="1"/>
</dbReference>
<evidence type="ECO:0000256" key="2">
    <source>
        <dbReference type="ARBA" id="ARBA00022692"/>
    </source>
</evidence>
<proteinExistence type="predicted"/>
<protein>
    <submittedName>
        <fullName evidence="6">Manganese transporter SMF1</fullName>
    </submittedName>
</protein>
<evidence type="ECO:0000256" key="5">
    <source>
        <dbReference type="SAM" id="Phobius"/>
    </source>
</evidence>
<dbReference type="GO" id="GO:0034755">
    <property type="term" value="P:iron ion transmembrane transport"/>
    <property type="evidence" value="ECO:0007669"/>
    <property type="project" value="TreeGrafter"/>
</dbReference>
<feature type="transmembrane region" description="Helical" evidence="5">
    <location>
        <begin position="167"/>
        <end position="190"/>
    </location>
</feature>
<dbReference type="PANTHER" id="PTHR11706:SF30">
    <property type="entry name" value="TRANSPORTER SMF1_ESP1"/>
    <property type="match status" value="1"/>
</dbReference>
<dbReference type="EMBL" id="JANBVO010000009">
    <property type="protein sequence ID" value="KAJ9149864.1"/>
    <property type="molecule type" value="Genomic_DNA"/>
</dbReference>
<organism evidence="6 7">
    <name type="scientific">Pleurostoma richardsiae</name>
    <dbReference type="NCBI Taxonomy" id="41990"/>
    <lineage>
        <taxon>Eukaryota</taxon>
        <taxon>Fungi</taxon>
        <taxon>Dikarya</taxon>
        <taxon>Ascomycota</taxon>
        <taxon>Pezizomycotina</taxon>
        <taxon>Sordariomycetes</taxon>
        <taxon>Sordariomycetidae</taxon>
        <taxon>Calosphaeriales</taxon>
        <taxon>Pleurostomataceae</taxon>
        <taxon>Pleurostoma</taxon>
    </lineage>
</organism>
<dbReference type="Proteomes" id="UP001174694">
    <property type="component" value="Unassembled WGS sequence"/>
</dbReference>
<dbReference type="NCBIfam" id="NF037982">
    <property type="entry name" value="Nramp_1"/>
    <property type="match status" value="1"/>
</dbReference>
<feature type="transmembrane region" description="Helical" evidence="5">
    <location>
        <begin position="449"/>
        <end position="473"/>
    </location>
</feature>
<dbReference type="GO" id="GO:0005886">
    <property type="term" value="C:plasma membrane"/>
    <property type="evidence" value="ECO:0007669"/>
    <property type="project" value="TreeGrafter"/>
</dbReference>
<keyword evidence="3 5" id="KW-1133">Transmembrane helix</keyword>